<dbReference type="KEGG" id="cel:CELE_Y25C1A.14"/>
<dbReference type="InParanoid" id="D3NQ92"/>
<sequence length="163" mass="18613">MTIILLKHSQLFFCQKFPVIMLFLCLFLLTARSSGLLQFPRLQVHNQLVLLHNVVARHDVQMLLAIFETTDEDLPYAPDLINASKTVWISINSAEFTPNSEILANLSFRLPPSNKKYEHQWLMSSSPSSPSGWKISGVEHFTWCYVGIFKCVVEVLSGFQNQI</sequence>
<protein>
    <submittedName>
        <fullName evidence="1">Uncharacterized protein</fullName>
    </submittedName>
</protein>
<proteinExistence type="evidence at protein level"/>
<dbReference type="CTD" id="13184191"/>
<dbReference type="HOGENOM" id="CLU_1628538_0_0_1"/>
<keyword evidence="2" id="KW-1267">Proteomics identification</keyword>
<evidence type="ECO:0000313" key="1">
    <source>
        <dbReference type="EMBL" id="CCD61993.1"/>
    </source>
</evidence>
<dbReference type="EMBL" id="BX284602">
    <property type="protein sequence ID" value="CCD61993.1"/>
    <property type="molecule type" value="Genomic_DNA"/>
</dbReference>
<dbReference type="Bgee" id="WBGene00194985">
    <property type="expression patterns" value="Expressed in adult organism and 1 other cell type or tissue"/>
</dbReference>
<reference evidence="1" key="1">
    <citation type="journal article" date="1998" name="Science, e1252229">
        <title>Genome sequence of the nematode C. elegans: a platform for investigating biology.</title>
        <authorList>
            <consortium name="The C. elegans sequencing consortium"/>
            <person name="Sulson J.E."/>
            <person name="Waterston R."/>
        </authorList>
    </citation>
    <scope>NUCLEOTIDE SEQUENCE</scope>
    <source>
        <strain evidence="1">Bristol N2</strain>
    </source>
</reference>
<dbReference type="STRING" id="6239.Y25C1A.14.1"/>
<dbReference type="PeptideAtlas" id="D3NQ92"/>
<organism evidence="1">
    <name type="scientific">Caenorhabditis elegans</name>
    <dbReference type="NCBI Taxonomy" id="6239"/>
    <lineage>
        <taxon>Eukaryota</taxon>
        <taxon>Metazoa</taxon>
        <taxon>Ecdysozoa</taxon>
        <taxon>Nematoda</taxon>
        <taxon>Chromadorea</taxon>
        <taxon>Rhabditida</taxon>
        <taxon>Rhabditina</taxon>
        <taxon>Rhabditomorpha</taxon>
        <taxon>Rhabditoidea</taxon>
        <taxon>Rhabditidae</taxon>
        <taxon>Peloderinae</taxon>
        <taxon>Caenorhabditis</taxon>
    </lineage>
</organism>
<dbReference type="PaxDb" id="6239-Y25C1A.14"/>
<accession>D3NQ92</accession>
<gene>
    <name evidence="1" type="ORF">CELE_Y25C1A.14</name>
    <name evidence="1" type="ORF">Y25C1A.14</name>
</gene>
<reference evidence="1" key="2">
    <citation type="submission" date="2003-03" db="EMBL/GenBank/DDBJ databases">
        <authorList>
            <person name="Sulson J.E."/>
            <person name="Waterston R."/>
        </authorList>
    </citation>
    <scope>NUCLEOTIDE SEQUENCE</scope>
    <source>
        <strain evidence="1">Bristol N2</strain>
    </source>
</reference>
<dbReference type="FunCoup" id="D3NQ92">
    <property type="interactions" value="811"/>
</dbReference>
<name>D3NQ92_CAEEL</name>
<dbReference type="GeneID" id="13184191"/>
<dbReference type="AlphaFoldDB" id="D3NQ92"/>
<evidence type="ECO:0007829" key="2">
    <source>
        <dbReference type="PeptideAtlas" id="D3NQ92"/>
    </source>
</evidence>